<feature type="transmembrane region" description="Helical" evidence="1">
    <location>
        <begin position="443"/>
        <end position="464"/>
    </location>
</feature>
<dbReference type="InterPro" id="IPR057699">
    <property type="entry name" value="DUF7939"/>
</dbReference>
<reference evidence="3 4" key="1">
    <citation type="submission" date="2020-10" db="EMBL/GenBank/DDBJ databases">
        <title>Phylogeny of dyella-like bacteria.</title>
        <authorList>
            <person name="Fu J."/>
        </authorList>
    </citation>
    <scope>NUCLEOTIDE SEQUENCE [LARGE SCALE GENOMIC DNA]</scope>
    <source>
        <strain evidence="3 4">DKC-1</strain>
    </source>
</reference>
<dbReference type="RefSeq" id="WP_404537366.1">
    <property type="nucleotide sequence ID" value="NZ_JADIKL010000003.1"/>
</dbReference>
<feature type="domain" description="DUF7939" evidence="2">
    <location>
        <begin position="486"/>
        <end position="552"/>
    </location>
</feature>
<evidence type="ECO:0000313" key="3">
    <source>
        <dbReference type="EMBL" id="MFK2930449.1"/>
    </source>
</evidence>
<organism evidence="3 4">
    <name type="scientific">Dyella agri</name>
    <dbReference type="NCBI Taxonomy" id="1926869"/>
    <lineage>
        <taxon>Bacteria</taxon>
        <taxon>Pseudomonadati</taxon>
        <taxon>Pseudomonadota</taxon>
        <taxon>Gammaproteobacteria</taxon>
        <taxon>Lysobacterales</taxon>
        <taxon>Rhodanobacteraceae</taxon>
        <taxon>Dyella</taxon>
    </lineage>
</organism>
<comment type="caution">
    <text evidence="3">The sequence shown here is derived from an EMBL/GenBank/DDBJ whole genome shotgun (WGS) entry which is preliminary data.</text>
</comment>
<dbReference type="PANTHER" id="PTHR40940">
    <property type="entry name" value="PROTEIN BATD-RELATED"/>
    <property type="match status" value="1"/>
</dbReference>
<keyword evidence="1" id="KW-0812">Transmembrane</keyword>
<dbReference type="InterPro" id="IPR025738">
    <property type="entry name" value="BatD"/>
</dbReference>
<proteinExistence type="predicted"/>
<keyword evidence="4" id="KW-1185">Reference proteome</keyword>
<gene>
    <name evidence="3" type="ORF">ISP14_06530</name>
</gene>
<keyword evidence="1" id="KW-1133">Transmembrane helix</keyword>
<dbReference type="EMBL" id="JADIKL010000003">
    <property type="protein sequence ID" value="MFK2930449.1"/>
    <property type="molecule type" value="Genomic_DNA"/>
</dbReference>
<evidence type="ECO:0000259" key="2">
    <source>
        <dbReference type="Pfam" id="PF25607"/>
    </source>
</evidence>
<keyword evidence="1" id="KW-0472">Membrane</keyword>
<evidence type="ECO:0000256" key="1">
    <source>
        <dbReference type="SAM" id="Phobius"/>
    </source>
</evidence>
<dbReference type="PANTHER" id="PTHR40940:SF1">
    <property type="entry name" value="PROTEIN BATD"/>
    <property type="match status" value="1"/>
</dbReference>
<dbReference type="Proteomes" id="UP001620397">
    <property type="component" value="Unassembled WGS sequence"/>
</dbReference>
<protein>
    <submittedName>
        <fullName evidence="3">Protein BatD</fullName>
    </submittedName>
</protein>
<dbReference type="Pfam" id="PF25607">
    <property type="entry name" value="DUF7939"/>
    <property type="match status" value="1"/>
</dbReference>
<sequence>MFRGKALLLPPCLAAEIGRAAVLNRTFQCLCLLLCLAFPLLAHATGVRATLDRNTAQLGETVTLNLHVDDGGGNVAMPNLSPLQQDFDILGRSQSSSLSIVNGQRSAELVIGLVLRPKRLGTLTIPPLAVAGSRTAPLQLQVVAPNQSAAAATNKNVFMEVEVAPKQAWVGQQLSYVVRLYVSGDITGGTLDTPQVDGVQLSQIGGELRYDKVRDGREYRVIERRYALVPQHAGTLAIPALGFQGMALDPGDPDSFFGAGTPVGASAPAQTVQVRVAPANWGQSAWLPARALSLTLSGWPDAGTPVRVGQPINLTMTLSATGLPADALPKLSLPAVQGATVYPDQPKTATAEDDAWLQGSSVRSFAVVPEQAGTLTLPATTLRWFDVTSGQAQTAEIPAYSITVLPAAGAAAATPTTPASTASTASPATATALAPDRAHDVPWRWIALACLALWLLTLLAWWLWPRRTARQAAVVANRSVVGDSTRQARQAFVAAARGSDASAQLRSLLAWAQTERPAIQHPGALANALADETQRRALAGLQRRCYGMASVSTAESGDLVEVFKQGFAWRPADKVDDDGLPPLYPFKVK</sequence>
<evidence type="ECO:0000313" key="4">
    <source>
        <dbReference type="Proteomes" id="UP001620397"/>
    </source>
</evidence>
<accession>A0ABW8KIC6</accession>
<name>A0ABW8KIC6_9GAMM</name>
<dbReference type="Pfam" id="PF13584">
    <property type="entry name" value="BatD"/>
    <property type="match status" value="1"/>
</dbReference>